<dbReference type="PROSITE" id="PS51318">
    <property type="entry name" value="TAT"/>
    <property type="match status" value="1"/>
</dbReference>
<dbReference type="AlphaFoldDB" id="A0A1N6H7Z9"/>
<dbReference type="Proteomes" id="UP000184932">
    <property type="component" value="Unassembled WGS sequence"/>
</dbReference>
<organism evidence="1 2">
    <name type="scientific">Vannielia litorea</name>
    <dbReference type="NCBI Taxonomy" id="1217970"/>
    <lineage>
        <taxon>Bacteria</taxon>
        <taxon>Pseudomonadati</taxon>
        <taxon>Pseudomonadota</taxon>
        <taxon>Alphaproteobacteria</taxon>
        <taxon>Rhodobacterales</taxon>
        <taxon>Paracoccaceae</taxon>
        <taxon>Vannielia</taxon>
    </lineage>
</organism>
<proteinExistence type="predicted"/>
<evidence type="ECO:0000313" key="1">
    <source>
        <dbReference type="EMBL" id="SIO15860.1"/>
    </source>
</evidence>
<name>A0A1N6H7Z9_9RHOB</name>
<dbReference type="PANTHER" id="PTHR36573:SF1">
    <property type="entry name" value="INTERMEMBRANE PHOSPHOLIPID TRANSPORT SYSTEM BINDING PROTEIN MLAC"/>
    <property type="match status" value="1"/>
</dbReference>
<gene>
    <name evidence="1" type="ORF">SAMN05444002_3154</name>
</gene>
<dbReference type="InterPro" id="IPR006311">
    <property type="entry name" value="TAT_signal"/>
</dbReference>
<dbReference type="EMBL" id="FSRL01000001">
    <property type="protein sequence ID" value="SIO15860.1"/>
    <property type="molecule type" value="Genomic_DNA"/>
</dbReference>
<evidence type="ECO:0000313" key="2">
    <source>
        <dbReference type="Proteomes" id="UP000184932"/>
    </source>
</evidence>
<protein>
    <submittedName>
        <fullName evidence="1">Phospholipid transport system substrate-binding protein</fullName>
    </submittedName>
</protein>
<dbReference type="InterPro" id="IPR008869">
    <property type="entry name" value="MlaC/ttg2D"/>
</dbReference>
<sequence length="215" mass="23264">MRFTTAMKISTAASDTGLLTRRSLIAGGAALAASGLALPRAAFALSTGASQQLVTAAVNDINKVIASGKSESAMLSDFQRIFVRYADLNYISFYSLGAAARGASKAQMQAYTQAFSAYVSRKYGRRFREFIGGKIEVKGARSVKSWIEVDTMAILRGSAPFDVTFFVSDKSGSHKFFNLFIADVNMLLTERTEIGAMLDRRGGKIDALIQDLKRA</sequence>
<keyword evidence="2" id="KW-1185">Reference proteome</keyword>
<dbReference type="Pfam" id="PF05494">
    <property type="entry name" value="MlaC"/>
    <property type="match status" value="1"/>
</dbReference>
<dbReference type="PANTHER" id="PTHR36573">
    <property type="entry name" value="INTERMEMBRANE PHOSPHOLIPID TRANSPORT SYSTEM BINDING PROTEIN MLAC"/>
    <property type="match status" value="1"/>
</dbReference>
<dbReference type="InterPro" id="IPR042245">
    <property type="entry name" value="Tgt2/MlaC_sf"/>
</dbReference>
<reference evidence="2" key="1">
    <citation type="submission" date="2016-11" db="EMBL/GenBank/DDBJ databases">
        <authorList>
            <person name="Varghese N."/>
            <person name="Submissions S."/>
        </authorList>
    </citation>
    <scope>NUCLEOTIDE SEQUENCE [LARGE SCALE GENOMIC DNA]</scope>
    <source>
        <strain evidence="2">DSM 29440</strain>
    </source>
</reference>
<dbReference type="STRING" id="1217970.SAMN05444002_3154"/>
<dbReference type="Gene3D" id="3.10.450.710">
    <property type="entry name" value="Tgt2/MlaC"/>
    <property type="match status" value="1"/>
</dbReference>
<accession>A0A1N6H7Z9</accession>